<dbReference type="Pfam" id="PF00188">
    <property type="entry name" value="CAP"/>
    <property type="match status" value="1"/>
</dbReference>
<sequence>MLSFVVAVASILLQFSLNVWAEIDASAMVTAHNMFRRNVEPTASNMVELQWNANLAEMADRWSRRCQFAHNNGRNNQSIFSSVGENLAYSSDDRKADSYVQMWFDEVKDYVFETNTCSAVCGHYTQVVWATTEYVGCGKTYCSNLGGFLVVCNYAPAGNYPTQPYRNCQPCSRCPEGYTCSDRLCRPP</sequence>
<reference evidence="4" key="1">
    <citation type="submission" date="2025-08" db="UniProtKB">
        <authorList>
            <consortium name="RefSeq"/>
        </authorList>
    </citation>
    <scope>IDENTIFICATION</scope>
    <source>
        <tissue evidence="4">Whole sample</tissue>
    </source>
</reference>
<dbReference type="InterPro" id="IPR035940">
    <property type="entry name" value="CAP_sf"/>
</dbReference>
<feature type="signal peptide" evidence="1">
    <location>
        <begin position="1"/>
        <end position="21"/>
    </location>
</feature>
<accession>A0A8B8E6V5</accession>
<dbReference type="Gene3D" id="3.40.33.10">
    <property type="entry name" value="CAP"/>
    <property type="match status" value="1"/>
</dbReference>
<dbReference type="PRINTS" id="PR00837">
    <property type="entry name" value="V5TPXLIKE"/>
</dbReference>
<proteinExistence type="predicted"/>
<dbReference type="RefSeq" id="XP_022336357.1">
    <property type="nucleotide sequence ID" value="XM_022480649.1"/>
</dbReference>
<dbReference type="InterPro" id="IPR001283">
    <property type="entry name" value="CRISP-related"/>
</dbReference>
<keyword evidence="3" id="KW-1185">Reference proteome</keyword>
<name>A0A8B8E6V5_CRAVI</name>
<dbReference type="InterPro" id="IPR018244">
    <property type="entry name" value="Allrgn_V5/Tpx1_CS"/>
</dbReference>
<feature type="domain" description="SCP" evidence="2">
    <location>
        <begin position="23"/>
        <end position="162"/>
    </location>
</feature>
<evidence type="ECO:0000259" key="2">
    <source>
        <dbReference type="SMART" id="SM00198"/>
    </source>
</evidence>
<evidence type="ECO:0000313" key="3">
    <source>
        <dbReference type="Proteomes" id="UP000694844"/>
    </source>
</evidence>
<dbReference type="OrthoDB" id="335796at2759"/>
<dbReference type="SMART" id="SM00198">
    <property type="entry name" value="SCP"/>
    <property type="match status" value="1"/>
</dbReference>
<dbReference type="PROSITE" id="PS01009">
    <property type="entry name" value="CRISP_1"/>
    <property type="match status" value="1"/>
</dbReference>
<dbReference type="InterPro" id="IPR014044">
    <property type="entry name" value="CAP_dom"/>
</dbReference>
<dbReference type="Proteomes" id="UP000694844">
    <property type="component" value="Chromosome 5"/>
</dbReference>
<organism evidence="3 4">
    <name type="scientific">Crassostrea virginica</name>
    <name type="common">Eastern oyster</name>
    <dbReference type="NCBI Taxonomy" id="6565"/>
    <lineage>
        <taxon>Eukaryota</taxon>
        <taxon>Metazoa</taxon>
        <taxon>Spiralia</taxon>
        <taxon>Lophotrochozoa</taxon>
        <taxon>Mollusca</taxon>
        <taxon>Bivalvia</taxon>
        <taxon>Autobranchia</taxon>
        <taxon>Pteriomorphia</taxon>
        <taxon>Ostreida</taxon>
        <taxon>Ostreoidea</taxon>
        <taxon>Ostreidae</taxon>
        <taxon>Crassostrea</taxon>
    </lineage>
</organism>
<dbReference type="PANTHER" id="PTHR10334">
    <property type="entry name" value="CYSTEINE-RICH SECRETORY PROTEIN-RELATED"/>
    <property type="match status" value="1"/>
</dbReference>
<evidence type="ECO:0000313" key="4">
    <source>
        <dbReference type="RefSeq" id="XP_022336357.1"/>
    </source>
</evidence>
<dbReference type="AlphaFoldDB" id="A0A8B8E6V5"/>
<gene>
    <name evidence="4" type="primary">LOC111132808</name>
</gene>
<dbReference type="PROSITE" id="PS01010">
    <property type="entry name" value="CRISP_2"/>
    <property type="match status" value="1"/>
</dbReference>
<dbReference type="InterPro" id="IPR002413">
    <property type="entry name" value="V5_allergen-like"/>
</dbReference>
<dbReference type="KEGG" id="cvn:111132808"/>
<evidence type="ECO:0000256" key="1">
    <source>
        <dbReference type="SAM" id="SignalP"/>
    </source>
</evidence>
<dbReference type="GeneID" id="111132808"/>
<dbReference type="GO" id="GO:0005576">
    <property type="term" value="C:extracellular region"/>
    <property type="evidence" value="ECO:0007669"/>
    <property type="project" value="InterPro"/>
</dbReference>
<protein>
    <submittedName>
        <fullName evidence="4">Glioma pathogenesis-related protein 1-like</fullName>
    </submittedName>
</protein>
<feature type="chain" id="PRO_5034479514" evidence="1">
    <location>
        <begin position="22"/>
        <end position="188"/>
    </location>
</feature>
<dbReference type="SUPFAM" id="SSF55797">
    <property type="entry name" value="PR-1-like"/>
    <property type="match status" value="1"/>
</dbReference>
<dbReference type="PRINTS" id="PR00838">
    <property type="entry name" value="V5ALLERGEN"/>
</dbReference>
<keyword evidence="1" id="KW-0732">Signal</keyword>